<dbReference type="Proteomes" id="UP001224997">
    <property type="component" value="Unassembled WGS sequence"/>
</dbReference>
<proteinExistence type="predicted"/>
<accession>A0ABT9JHI5</accession>
<reference evidence="1 2" key="1">
    <citation type="submission" date="2023-08" db="EMBL/GenBank/DDBJ databases">
        <authorList>
            <person name="Park J.-S."/>
        </authorList>
    </citation>
    <scope>NUCLEOTIDE SEQUENCE [LARGE SCALE GENOMIC DNA]</scope>
    <source>
        <strain evidence="1 2">2205BS29-5</strain>
    </source>
</reference>
<name>A0ABT9JHI5_9RHOB</name>
<evidence type="ECO:0000313" key="1">
    <source>
        <dbReference type="EMBL" id="MDP5309291.1"/>
    </source>
</evidence>
<sequence>CACTARQAVKRQNPATGRTGSAGRRCQIQPLLGLEHVKNKESVVPSEIVWTSLVLVVKKSANHAGCGRATRAFARPVIGKAVSARERIEARRFGIGRRAAQRLRAGRRKKMGLPQRTFFTVQEVAIRWDCSLDDLAGWAINGKPEVVMAIEPIQQNGTILSGLVVVPVVDILSMFRRWASGPQRRVIRRVRPIGQKDWVMIADPENHITVEPSDLLILASEVYEFEIAHGLAKRAADPGGAPSRYDWEGLYISQMVRLHEDGLPATQGEWVAEVQDWFAKTSPGREIPDESTIRRRLTPIWRALRETP</sequence>
<protein>
    <submittedName>
        <fullName evidence="1">Uncharacterized protein</fullName>
    </submittedName>
</protein>
<feature type="non-terminal residue" evidence="1">
    <location>
        <position position="1"/>
    </location>
</feature>
<comment type="caution">
    <text evidence="1">The sequence shown here is derived from an EMBL/GenBank/DDBJ whole genome shotgun (WGS) entry which is preliminary data.</text>
</comment>
<gene>
    <name evidence="1" type="ORF">Q5Y72_19695</name>
</gene>
<organism evidence="1 2">
    <name type="scientific">Paracoccus spongiarum</name>
    <dbReference type="NCBI Taxonomy" id="3064387"/>
    <lineage>
        <taxon>Bacteria</taxon>
        <taxon>Pseudomonadati</taxon>
        <taxon>Pseudomonadota</taxon>
        <taxon>Alphaproteobacteria</taxon>
        <taxon>Rhodobacterales</taxon>
        <taxon>Paracoccaceae</taxon>
        <taxon>Paracoccus</taxon>
    </lineage>
</organism>
<keyword evidence="2" id="KW-1185">Reference proteome</keyword>
<dbReference type="EMBL" id="JAVAMQ010000066">
    <property type="protein sequence ID" value="MDP5309291.1"/>
    <property type="molecule type" value="Genomic_DNA"/>
</dbReference>
<dbReference type="RefSeq" id="WP_305965082.1">
    <property type="nucleotide sequence ID" value="NZ_JAVAMQ010000066.1"/>
</dbReference>
<evidence type="ECO:0000313" key="2">
    <source>
        <dbReference type="Proteomes" id="UP001224997"/>
    </source>
</evidence>